<dbReference type="Proteomes" id="UP001412239">
    <property type="component" value="Unassembled WGS sequence"/>
</dbReference>
<dbReference type="EMBL" id="LN891193">
    <property type="protein sequence ID" value="CUS07604.1"/>
    <property type="molecule type" value="Genomic_DNA"/>
</dbReference>
<evidence type="ECO:0000313" key="3">
    <source>
        <dbReference type="EMBL" id="CUS07604.1"/>
    </source>
</evidence>
<keyword evidence="4" id="KW-1185">Reference proteome</keyword>
<dbReference type="GO" id="GO:0004519">
    <property type="term" value="F:endonuclease activity"/>
    <property type="evidence" value="ECO:0007669"/>
    <property type="project" value="TreeGrafter"/>
</dbReference>
<dbReference type="PANTHER" id="PTHR46535">
    <property type="entry name" value="NEDD4-BINDING PROTEIN 2"/>
    <property type="match status" value="1"/>
</dbReference>
<gene>
    <name evidence="3" type="ORF">GSTUAT00008320001</name>
</gene>
<proteinExistence type="predicted"/>
<feature type="compositionally biased region" description="Basic and acidic residues" evidence="1">
    <location>
        <begin position="23"/>
        <end position="32"/>
    </location>
</feature>
<name>A0A292PKF8_9PEZI</name>
<evidence type="ECO:0000259" key="2">
    <source>
        <dbReference type="PROSITE" id="PS50828"/>
    </source>
</evidence>
<feature type="domain" description="Smr" evidence="2">
    <location>
        <begin position="117"/>
        <end position="191"/>
    </location>
</feature>
<dbReference type="Gene3D" id="3.30.1370.110">
    <property type="match status" value="1"/>
</dbReference>
<reference evidence="3" key="1">
    <citation type="submission" date="2015-10" db="EMBL/GenBank/DDBJ databases">
        <authorList>
            <person name="Regsiter A."/>
            <person name="william w."/>
        </authorList>
    </citation>
    <scope>NUCLEOTIDE SEQUENCE</scope>
    <source>
        <strain evidence="3">Montdore</strain>
    </source>
</reference>
<dbReference type="PANTHER" id="PTHR46535:SF1">
    <property type="entry name" value="NEDD4-BINDING PROTEIN 2"/>
    <property type="match status" value="1"/>
</dbReference>
<feature type="compositionally biased region" description="Basic residues" evidence="1">
    <location>
        <begin position="53"/>
        <end position="62"/>
    </location>
</feature>
<dbReference type="InterPro" id="IPR052772">
    <property type="entry name" value="Endo/PolyKinase_Domain-Protein"/>
</dbReference>
<dbReference type="Pfam" id="PF01713">
    <property type="entry name" value="Smr"/>
    <property type="match status" value="1"/>
</dbReference>
<dbReference type="GO" id="GO:0005634">
    <property type="term" value="C:nucleus"/>
    <property type="evidence" value="ECO:0007669"/>
    <property type="project" value="TreeGrafter"/>
</dbReference>
<dbReference type="InterPro" id="IPR002625">
    <property type="entry name" value="Smr_dom"/>
</dbReference>
<protein>
    <recommendedName>
        <fullName evidence="2">Smr domain-containing protein</fullName>
    </recommendedName>
</protein>
<dbReference type="InterPro" id="IPR036063">
    <property type="entry name" value="Smr_dom_sf"/>
</dbReference>
<feature type="compositionally biased region" description="Polar residues" evidence="1">
    <location>
        <begin position="33"/>
        <end position="52"/>
    </location>
</feature>
<accession>A0A292PKF8</accession>
<evidence type="ECO:0000256" key="1">
    <source>
        <dbReference type="SAM" id="MobiDB-lite"/>
    </source>
</evidence>
<organism evidence="3 4">
    <name type="scientific">Tuber aestivum</name>
    <name type="common">summer truffle</name>
    <dbReference type="NCBI Taxonomy" id="59557"/>
    <lineage>
        <taxon>Eukaryota</taxon>
        <taxon>Fungi</taxon>
        <taxon>Dikarya</taxon>
        <taxon>Ascomycota</taxon>
        <taxon>Pezizomycotina</taxon>
        <taxon>Pezizomycetes</taxon>
        <taxon>Pezizales</taxon>
        <taxon>Tuberaceae</taxon>
        <taxon>Tuber</taxon>
    </lineage>
</organism>
<dbReference type="PROSITE" id="PS50828">
    <property type="entry name" value="SMR"/>
    <property type="match status" value="1"/>
</dbReference>
<evidence type="ECO:0000313" key="4">
    <source>
        <dbReference type="Proteomes" id="UP001412239"/>
    </source>
</evidence>
<dbReference type="AlphaFoldDB" id="A0A292PKF8"/>
<dbReference type="SUPFAM" id="SSF160443">
    <property type="entry name" value="SMR domain-like"/>
    <property type="match status" value="1"/>
</dbReference>
<sequence length="207" mass="22944">MGQSQSSRKSEPGAGYRAQAAEQARERTEALRKSQNGSDQTSPSALYSSNAKAHSRAARMHQQKRDELNALASREIFRHYNPRYPSTAANSTLSSIPSLFGALFSLFVAAPNDLSRLDLHGQYVSEAIPIVEDHLKRCRREGVKTTLVITGRGAHSRGGIARIKPEVEALLARMGVKYWKHGEGAFHVDCRREDEGVVAWIWRGIFG</sequence>
<dbReference type="SMART" id="SM00463">
    <property type="entry name" value="SMR"/>
    <property type="match status" value="1"/>
</dbReference>
<feature type="region of interest" description="Disordered" evidence="1">
    <location>
        <begin position="1"/>
        <end position="65"/>
    </location>
</feature>